<name>A0AA96GIY3_9BACT</name>
<dbReference type="KEGG" id="nneo:PQG83_18970"/>
<dbReference type="AlphaFoldDB" id="A0AA96GIY3"/>
<dbReference type="EMBL" id="CP116968">
    <property type="protein sequence ID" value="WNM61802.1"/>
    <property type="molecule type" value="Genomic_DNA"/>
</dbReference>
<protein>
    <submittedName>
        <fullName evidence="1">Uncharacterized protein</fullName>
    </submittedName>
</protein>
<organism evidence="1 2">
    <name type="scientific">Candidatus Nitrospira neomarina</name>
    <dbReference type="NCBI Taxonomy" id="3020899"/>
    <lineage>
        <taxon>Bacteria</taxon>
        <taxon>Pseudomonadati</taxon>
        <taxon>Nitrospirota</taxon>
        <taxon>Nitrospiria</taxon>
        <taxon>Nitrospirales</taxon>
        <taxon>Nitrospiraceae</taxon>
        <taxon>Nitrospira</taxon>
    </lineage>
</organism>
<evidence type="ECO:0000313" key="1">
    <source>
        <dbReference type="EMBL" id="WNM61802.1"/>
    </source>
</evidence>
<proteinExistence type="predicted"/>
<reference evidence="1 2" key="1">
    <citation type="submission" date="2023-01" db="EMBL/GenBank/DDBJ databases">
        <title>Cultivation and genomic characterization of new, ubiquitous marine nitrite-oxidizing bacteria from the Nitrospirales.</title>
        <authorList>
            <person name="Mueller A.J."/>
            <person name="Daebeler A."/>
            <person name="Herbold C.W."/>
            <person name="Kirkegaard R.H."/>
            <person name="Daims H."/>
        </authorList>
    </citation>
    <scope>NUCLEOTIDE SEQUENCE [LARGE SCALE GENOMIC DNA]</scope>
    <source>
        <strain evidence="1 2">DK</strain>
    </source>
</reference>
<dbReference type="RefSeq" id="WP_312744380.1">
    <property type="nucleotide sequence ID" value="NZ_CP116968.1"/>
</dbReference>
<gene>
    <name evidence="1" type="ORF">PQG83_18970</name>
</gene>
<keyword evidence="2" id="KW-1185">Reference proteome</keyword>
<accession>A0AA96GIY3</accession>
<sequence length="234" mass="27043">MSSKPGTTDDKWVIYWEREYATAFAPERLKLDFHPHRPLMTNMPLPEQRELAASGYKVLPDDCGPVRAVGQYGWLIRSPADCRFRRKGTGFEWQSPPILPEERLLGYKSFSGMYVDTILNSGFPKLYCGIRFYYPKQVGMMMKDLPNHFYHFPNRTFSIWEGIKTQEYKLTPNPYDFLPDHDAFVTNFLLQLDPSPDKTTTILRGDPIGVVFPVMLPKHFTLEELKHPSEASSA</sequence>
<evidence type="ECO:0000313" key="2">
    <source>
        <dbReference type="Proteomes" id="UP001302494"/>
    </source>
</evidence>
<dbReference type="Proteomes" id="UP001302494">
    <property type="component" value="Chromosome"/>
</dbReference>